<evidence type="ECO:0000256" key="1">
    <source>
        <dbReference type="ARBA" id="ARBA00009673"/>
    </source>
</evidence>
<dbReference type="Pfam" id="PF02580">
    <property type="entry name" value="Tyr_Deacylase"/>
    <property type="match status" value="1"/>
</dbReference>
<dbReference type="PANTHER" id="PTHR10472:SF5">
    <property type="entry name" value="D-AMINOACYL-TRNA DEACYLASE 1"/>
    <property type="match status" value="1"/>
</dbReference>
<evidence type="ECO:0000256" key="3">
    <source>
        <dbReference type="ARBA" id="ARBA00022801"/>
    </source>
</evidence>
<comment type="catalytic activity">
    <reaction evidence="4">
        <text>glycyl-tRNA(Ala) + H2O = tRNA(Ala) + glycine + H(+)</text>
        <dbReference type="Rhea" id="RHEA:53744"/>
        <dbReference type="Rhea" id="RHEA-COMP:9657"/>
        <dbReference type="Rhea" id="RHEA-COMP:13640"/>
        <dbReference type="ChEBI" id="CHEBI:15377"/>
        <dbReference type="ChEBI" id="CHEBI:15378"/>
        <dbReference type="ChEBI" id="CHEBI:57305"/>
        <dbReference type="ChEBI" id="CHEBI:78442"/>
        <dbReference type="ChEBI" id="CHEBI:78522"/>
    </reaction>
</comment>
<evidence type="ECO:0000313" key="6">
    <source>
        <dbReference type="Proteomes" id="UP000824082"/>
    </source>
</evidence>
<comment type="catalytic activity">
    <reaction evidence="4">
        <text>a D-aminoacyl-tRNA + H2O = a tRNA + a D-alpha-amino acid + H(+)</text>
        <dbReference type="Rhea" id="RHEA:13953"/>
        <dbReference type="Rhea" id="RHEA-COMP:10123"/>
        <dbReference type="Rhea" id="RHEA-COMP:10124"/>
        <dbReference type="ChEBI" id="CHEBI:15377"/>
        <dbReference type="ChEBI" id="CHEBI:15378"/>
        <dbReference type="ChEBI" id="CHEBI:59871"/>
        <dbReference type="ChEBI" id="CHEBI:78442"/>
        <dbReference type="ChEBI" id="CHEBI:79333"/>
        <dbReference type="EC" id="3.1.1.96"/>
    </reaction>
</comment>
<dbReference type="GO" id="GO:0000049">
    <property type="term" value="F:tRNA binding"/>
    <property type="evidence" value="ECO:0007669"/>
    <property type="project" value="UniProtKB-UniRule"/>
</dbReference>
<dbReference type="NCBIfam" id="TIGR00256">
    <property type="entry name" value="D-aminoacyl-tRNA deacylase"/>
    <property type="match status" value="1"/>
</dbReference>
<dbReference type="GO" id="GO:0051500">
    <property type="term" value="F:D-tyrosyl-tRNA(Tyr) deacylase activity"/>
    <property type="evidence" value="ECO:0007669"/>
    <property type="project" value="TreeGrafter"/>
</dbReference>
<dbReference type="PANTHER" id="PTHR10472">
    <property type="entry name" value="D-TYROSYL-TRNA TYR DEACYLASE"/>
    <property type="match status" value="1"/>
</dbReference>
<accession>A0A9D1IS92</accession>
<dbReference type="Gene3D" id="3.50.80.10">
    <property type="entry name" value="D-tyrosyl-tRNA(Tyr) deacylase"/>
    <property type="match status" value="1"/>
</dbReference>
<dbReference type="AlphaFoldDB" id="A0A9D1IS92"/>
<dbReference type="GO" id="GO:0019478">
    <property type="term" value="P:D-amino acid catabolic process"/>
    <property type="evidence" value="ECO:0007669"/>
    <property type="project" value="UniProtKB-UniRule"/>
</dbReference>
<reference evidence="5" key="1">
    <citation type="submission" date="2020-10" db="EMBL/GenBank/DDBJ databases">
        <authorList>
            <person name="Gilroy R."/>
        </authorList>
    </citation>
    <scope>NUCLEOTIDE SEQUENCE</scope>
    <source>
        <strain evidence="5">4509</strain>
    </source>
</reference>
<gene>
    <name evidence="4" type="primary">dtd</name>
    <name evidence="5" type="ORF">IAD19_07800</name>
</gene>
<dbReference type="GO" id="GO:0005737">
    <property type="term" value="C:cytoplasm"/>
    <property type="evidence" value="ECO:0007669"/>
    <property type="project" value="UniProtKB-SubCell"/>
</dbReference>
<evidence type="ECO:0000313" key="5">
    <source>
        <dbReference type="EMBL" id="HIU42437.1"/>
    </source>
</evidence>
<keyword evidence="4" id="KW-0694">RNA-binding</keyword>
<proteinExistence type="inferred from homology"/>
<dbReference type="InterPro" id="IPR023509">
    <property type="entry name" value="DTD-like_sf"/>
</dbReference>
<keyword evidence="2 4" id="KW-0820">tRNA-binding</keyword>
<protein>
    <recommendedName>
        <fullName evidence="4">D-aminoacyl-tRNA deacylase</fullName>
        <shortName evidence="4">DTD</shortName>
        <ecNumber evidence="4">3.1.1.96</ecNumber>
    </recommendedName>
    <alternativeName>
        <fullName evidence="4">Gly-tRNA(Ala) deacylase</fullName>
        <ecNumber evidence="4">3.1.1.-</ecNumber>
    </alternativeName>
</protein>
<keyword evidence="4" id="KW-0963">Cytoplasm</keyword>
<sequence>MRAVIQRAESASVEVLGKDTRSIGQGIVVLLGVMEGDTQKDADLLAKKIAQMRIFTDDAGKMNLSLEQVGGSALVVSNFTLGGDWRSGRRPSFIRSARPEQAVPLYEYFIAQLGQYEIQSIQTGEFGADMKLHLVNDGPVTLMMDSRVEGV</sequence>
<comment type="function">
    <text evidence="4">An aminoacyl-tRNA editing enzyme that deacylates mischarged D-aminoacyl-tRNAs. Also deacylates mischarged glycyl-tRNA(Ala), protecting cells against glycine mischarging by AlaRS. Acts via tRNA-based rather than protein-based catalysis; rejects L-amino acids rather than detecting D-amino acids in the active site. By recycling D-aminoacyl-tRNA to D-amino acids and free tRNA molecules, this enzyme counteracts the toxicity associated with the formation of D-aminoacyl-tRNA entities in vivo and helps enforce protein L-homochirality.</text>
</comment>
<comment type="subcellular location">
    <subcellularLocation>
        <location evidence="4">Cytoplasm</location>
    </subcellularLocation>
</comment>
<dbReference type="EC" id="3.1.1.-" evidence="4"/>
<comment type="caution">
    <text evidence="5">The sequence shown here is derived from an EMBL/GenBank/DDBJ whole genome shotgun (WGS) entry which is preliminary data.</text>
</comment>
<dbReference type="EC" id="3.1.1.96" evidence="4"/>
<comment type="domain">
    <text evidence="4">A Gly-cisPro motif from one monomer fits into the active site of the other monomer to allow specific chiral rejection of L-amino acids.</text>
</comment>
<dbReference type="HAMAP" id="MF_00518">
    <property type="entry name" value="Deacylase_Dtd"/>
    <property type="match status" value="1"/>
</dbReference>
<dbReference type="Proteomes" id="UP000824082">
    <property type="component" value="Unassembled WGS sequence"/>
</dbReference>
<dbReference type="SUPFAM" id="SSF69500">
    <property type="entry name" value="DTD-like"/>
    <property type="match status" value="1"/>
</dbReference>
<evidence type="ECO:0000256" key="2">
    <source>
        <dbReference type="ARBA" id="ARBA00022555"/>
    </source>
</evidence>
<keyword evidence="3 4" id="KW-0378">Hydrolase</keyword>
<comment type="similarity">
    <text evidence="1 4">Belongs to the DTD family.</text>
</comment>
<reference evidence="5" key="2">
    <citation type="journal article" date="2021" name="PeerJ">
        <title>Extensive microbial diversity within the chicken gut microbiome revealed by metagenomics and culture.</title>
        <authorList>
            <person name="Gilroy R."/>
            <person name="Ravi A."/>
            <person name="Getino M."/>
            <person name="Pursley I."/>
            <person name="Horton D.L."/>
            <person name="Alikhan N.F."/>
            <person name="Baker D."/>
            <person name="Gharbi K."/>
            <person name="Hall N."/>
            <person name="Watson M."/>
            <person name="Adriaenssens E.M."/>
            <person name="Foster-Nyarko E."/>
            <person name="Jarju S."/>
            <person name="Secka A."/>
            <person name="Antonio M."/>
            <person name="Oren A."/>
            <person name="Chaudhuri R.R."/>
            <person name="La Ragione R."/>
            <person name="Hildebrand F."/>
            <person name="Pallen M.J."/>
        </authorList>
    </citation>
    <scope>NUCLEOTIDE SEQUENCE</scope>
    <source>
        <strain evidence="5">4509</strain>
    </source>
</reference>
<dbReference type="GO" id="GO:0106026">
    <property type="term" value="F:Gly-tRNA(Ala) deacylase activity"/>
    <property type="evidence" value="ECO:0007669"/>
    <property type="project" value="UniProtKB-UniRule"/>
</dbReference>
<evidence type="ECO:0000256" key="4">
    <source>
        <dbReference type="HAMAP-Rule" id="MF_00518"/>
    </source>
</evidence>
<dbReference type="InterPro" id="IPR003732">
    <property type="entry name" value="Daa-tRNA_deacyls_DTD"/>
</dbReference>
<name>A0A9D1IS92_9FIRM</name>
<dbReference type="EMBL" id="DVMX01000147">
    <property type="protein sequence ID" value="HIU42437.1"/>
    <property type="molecule type" value="Genomic_DNA"/>
</dbReference>
<comment type="subunit">
    <text evidence="4">Homodimer.</text>
</comment>
<feature type="short sequence motif" description="Gly-cisPro motif, important for rejection of L-amino acids" evidence="4">
    <location>
        <begin position="138"/>
        <end position="139"/>
    </location>
</feature>
<dbReference type="FunFam" id="3.50.80.10:FF:000001">
    <property type="entry name" value="D-aminoacyl-tRNA deacylase"/>
    <property type="match status" value="1"/>
</dbReference>
<organism evidence="5 6">
    <name type="scientific">Candidatus Egerieicola faecale</name>
    <dbReference type="NCBI Taxonomy" id="2840774"/>
    <lineage>
        <taxon>Bacteria</taxon>
        <taxon>Bacillati</taxon>
        <taxon>Bacillota</taxon>
        <taxon>Clostridia</taxon>
        <taxon>Eubacteriales</taxon>
        <taxon>Oscillospiraceae</taxon>
        <taxon>Oscillospiraceae incertae sedis</taxon>
        <taxon>Candidatus Egerieicola</taxon>
    </lineage>
</organism>
<dbReference type="GO" id="GO:0043908">
    <property type="term" value="F:Ser(Gly)-tRNA(Ala) hydrolase activity"/>
    <property type="evidence" value="ECO:0007669"/>
    <property type="project" value="UniProtKB-UniRule"/>
</dbReference>